<evidence type="ECO:0008006" key="3">
    <source>
        <dbReference type="Google" id="ProtNLM"/>
    </source>
</evidence>
<dbReference type="EMBL" id="JACJHX010000041">
    <property type="protein sequence ID" value="MBA9029419.1"/>
    <property type="molecule type" value="Genomic_DNA"/>
</dbReference>
<dbReference type="Proteomes" id="UP000626697">
    <property type="component" value="Unassembled WGS sequence"/>
</dbReference>
<gene>
    <name evidence="1" type="ORF">HNP81_004831</name>
</gene>
<proteinExistence type="predicted"/>
<accession>A0ABR6CWK8</accession>
<keyword evidence="2" id="KW-1185">Reference proteome</keyword>
<dbReference type="RefSeq" id="WP_182504154.1">
    <property type="nucleotide sequence ID" value="NZ_JACJHX010000041.1"/>
</dbReference>
<organism evidence="1 2">
    <name type="scientific">Peribacillus huizhouensis</name>
    <dbReference type="NCBI Taxonomy" id="1501239"/>
    <lineage>
        <taxon>Bacteria</taxon>
        <taxon>Bacillati</taxon>
        <taxon>Bacillota</taxon>
        <taxon>Bacilli</taxon>
        <taxon>Bacillales</taxon>
        <taxon>Bacillaceae</taxon>
        <taxon>Peribacillus</taxon>
    </lineage>
</organism>
<comment type="caution">
    <text evidence="1">The sequence shown here is derived from an EMBL/GenBank/DDBJ whole genome shotgun (WGS) entry which is preliminary data.</text>
</comment>
<name>A0ABR6CWK8_9BACI</name>
<sequence length="158" mass="19056">MIKDFNIKLLFEGQVHERHQFSLTFEGDIYQGIFHDGEIQWFHPQPKHNLGEDDLQNLESKVYDFMTNHVYQDFKVKPLFEDQVHERHQFTLTFEGDNYQGIFHDEEIQWFHPQPQNNLEGDDLQDLESKVYDLMANYVYQDFKGKSLFENQVPECHQ</sequence>
<reference evidence="1 2" key="1">
    <citation type="submission" date="2020-08" db="EMBL/GenBank/DDBJ databases">
        <title>Genomic Encyclopedia of Type Strains, Phase IV (KMG-IV): sequencing the most valuable type-strain genomes for metagenomic binning, comparative biology and taxonomic classification.</title>
        <authorList>
            <person name="Goeker M."/>
        </authorList>
    </citation>
    <scope>NUCLEOTIDE SEQUENCE [LARGE SCALE GENOMIC DNA]</scope>
    <source>
        <strain evidence="1 2">DSM 105481</strain>
    </source>
</reference>
<dbReference type="InterPro" id="IPR017263">
    <property type="entry name" value="UCP037692"/>
</dbReference>
<evidence type="ECO:0000313" key="1">
    <source>
        <dbReference type="EMBL" id="MBA9029419.1"/>
    </source>
</evidence>
<protein>
    <recommendedName>
        <fullName evidence="3">NUDIX hydrolase</fullName>
    </recommendedName>
</protein>
<evidence type="ECO:0000313" key="2">
    <source>
        <dbReference type="Proteomes" id="UP000626697"/>
    </source>
</evidence>
<dbReference type="Pfam" id="PF17277">
    <property type="entry name" value="DUF5342"/>
    <property type="match status" value="2"/>
</dbReference>